<evidence type="ECO:0000256" key="2">
    <source>
        <dbReference type="SAM" id="SignalP"/>
    </source>
</evidence>
<keyword evidence="4" id="KW-1185">Reference proteome</keyword>
<dbReference type="SUPFAM" id="SSF81585">
    <property type="entry name" value="PsbU/PolX domain-like"/>
    <property type="match status" value="1"/>
</dbReference>
<feature type="compositionally biased region" description="Pro residues" evidence="1">
    <location>
        <begin position="36"/>
        <end position="49"/>
    </location>
</feature>
<dbReference type="EMBL" id="JAUFPX010000002">
    <property type="protein sequence ID" value="MDN3589877.1"/>
    <property type="molecule type" value="Genomic_DNA"/>
</dbReference>
<dbReference type="Gene3D" id="1.10.150.320">
    <property type="entry name" value="Photosystem II 12 kDa extrinsic protein"/>
    <property type="match status" value="1"/>
</dbReference>
<accession>A0ABT8BCU0</accession>
<dbReference type="Pfam" id="PF12836">
    <property type="entry name" value="HHH_3"/>
    <property type="match status" value="1"/>
</dbReference>
<feature type="region of interest" description="Disordered" evidence="1">
    <location>
        <begin position="21"/>
        <end position="65"/>
    </location>
</feature>
<name>A0ABT8BCU0_9HYPH</name>
<evidence type="ECO:0000313" key="4">
    <source>
        <dbReference type="Proteomes" id="UP001224644"/>
    </source>
</evidence>
<organism evidence="3 4">
    <name type="scientific">Methylobacterium adhaesivum</name>
    <dbReference type="NCBI Taxonomy" id="333297"/>
    <lineage>
        <taxon>Bacteria</taxon>
        <taxon>Pseudomonadati</taxon>
        <taxon>Pseudomonadota</taxon>
        <taxon>Alphaproteobacteria</taxon>
        <taxon>Hyphomicrobiales</taxon>
        <taxon>Methylobacteriaceae</taxon>
        <taxon>Methylobacterium</taxon>
    </lineage>
</organism>
<feature type="signal peptide" evidence="2">
    <location>
        <begin position="1"/>
        <end position="22"/>
    </location>
</feature>
<gene>
    <name evidence="3" type="ORF">QWZ12_04545</name>
</gene>
<comment type="caution">
    <text evidence="3">The sequence shown here is derived from an EMBL/GenBank/DDBJ whole genome shotgun (WGS) entry which is preliminary data.</text>
</comment>
<evidence type="ECO:0000313" key="3">
    <source>
        <dbReference type="EMBL" id="MDN3589877.1"/>
    </source>
</evidence>
<protein>
    <submittedName>
        <fullName evidence="3">Helix-hairpin-helix domain-containing protein</fullName>
    </submittedName>
</protein>
<feature type="chain" id="PRO_5045527143" evidence="2">
    <location>
        <begin position="23"/>
        <end position="130"/>
    </location>
</feature>
<feature type="compositionally biased region" description="Low complexity" evidence="1">
    <location>
        <begin position="21"/>
        <end position="35"/>
    </location>
</feature>
<evidence type="ECO:0000256" key="1">
    <source>
        <dbReference type="SAM" id="MobiDB-lite"/>
    </source>
</evidence>
<dbReference type="Proteomes" id="UP001224644">
    <property type="component" value="Unassembled WGS sequence"/>
</dbReference>
<dbReference type="RefSeq" id="WP_238221220.1">
    <property type="nucleotide sequence ID" value="NZ_BPQD01000001.1"/>
</dbReference>
<keyword evidence="2" id="KW-0732">Signal</keyword>
<proteinExistence type="predicted"/>
<sequence length="130" mass="13046">MSSTLLRSLAVLACLATAPALAQSPSPATPTTKPAPAVPAPANPTPPTVAAPKAPAAGKSEGKPETKAALIDLNSATPAELDALPGIGTARAAAIVKGRPYHGKDELVSKKIIPQGVYDGIKDKVIAKQK</sequence>
<reference evidence="4" key="1">
    <citation type="journal article" date="2019" name="Int. J. Syst. Evol. Microbiol.">
        <title>The Global Catalogue of Microorganisms (GCM) 10K type strain sequencing project: providing services to taxonomists for standard genome sequencing and annotation.</title>
        <authorList>
            <consortium name="The Broad Institute Genomics Platform"/>
            <consortium name="The Broad Institute Genome Sequencing Center for Infectious Disease"/>
            <person name="Wu L."/>
            <person name="Ma J."/>
        </authorList>
    </citation>
    <scope>NUCLEOTIDE SEQUENCE [LARGE SCALE GENOMIC DNA]</scope>
    <source>
        <strain evidence="4">CECT 7069</strain>
    </source>
</reference>